<dbReference type="EMBL" id="JAZHXI010000007">
    <property type="protein sequence ID" value="KAL2070082.1"/>
    <property type="molecule type" value="Genomic_DNA"/>
</dbReference>
<keyword evidence="1" id="KW-0472">Membrane</keyword>
<protein>
    <submittedName>
        <fullName evidence="2">Uncharacterized protein</fullName>
    </submittedName>
</protein>
<proteinExistence type="predicted"/>
<evidence type="ECO:0000313" key="2">
    <source>
        <dbReference type="EMBL" id="KAL2070082.1"/>
    </source>
</evidence>
<comment type="caution">
    <text evidence="2">The sequence shown here is derived from an EMBL/GenBank/DDBJ whole genome shotgun (WGS) entry which is preliminary data.</text>
</comment>
<keyword evidence="1" id="KW-1133">Transmembrane helix</keyword>
<dbReference type="InterPro" id="IPR052895">
    <property type="entry name" value="HetReg/Transcr_Mod"/>
</dbReference>
<keyword evidence="3" id="KW-1185">Reference proteome</keyword>
<feature type="transmembrane region" description="Helical" evidence="1">
    <location>
        <begin position="296"/>
        <end position="313"/>
    </location>
</feature>
<evidence type="ECO:0000256" key="1">
    <source>
        <dbReference type="SAM" id="Phobius"/>
    </source>
</evidence>
<sequence>MVSWSTLYRALHYIVNHQIWIFEFYGSPQIETLMALQSSQFEISQGRKRIYWQILSRHRKAMASNARDHVFAFYGLSSHESFKEHEIKPDYSQSVRDVYMNVAISTLRQATNLDFLSVPRLERKTTEGHELPSWVPDWSHSDDHCQSFLLFESIEGDGTLKLPYSASKDSTYTPIIHEKAEQLEVSGYIIDKLACVSSHWQLQDTTGYQTLYKQAKVLQRNQAYFHDWEDTINLRYTNPDELRYPTGETLEEASWQTFVAGLAVDNKDAIRPLYYKLRQRQNYLLYIHKYGFDDHIWIWILVVILGHILRFIGIPNPEMGFRALTSQMINRRIARTEKEYIGLVPRLAEEGDMVVLLKGGKFPVVLRLRDEGTCEFIGDAYVHGVTRGEMWDEEKCSEFRLC</sequence>
<name>A0ABR4CKQ4_9HELO</name>
<dbReference type="Pfam" id="PF26639">
    <property type="entry name" value="Het-6_barrel"/>
    <property type="match status" value="1"/>
</dbReference>
<gene>
    <name evidence="2" type="ORF">VTL71DRAFT_14762</name>
</gene>
<evidence type="ECO:0000313" key="3">
    <source>
        <dbReference type="Proteomes" id="UP001595075"/>
    </source>
</evidence>
<organism evidence="2 3">
    <name type="scientific">Oculimacula yallundae</name>
    <dbReference type="NCBI Taxonomy" id="86028"/>
    <lineage>
        <taxon>Eukaryota</taxon>
        <taxon>Fungi</taxon>
        <taxon>Dikarya</taxon>
        <taxon>Ascomycota</taxon>
        <taxon>Pezizomycotina</taxon>
        <taxon>Leotiomycetes</taxon>
        <taxon>Helotiales</taxon>
        <taxon>Ploettnerulaceae</taxon>
        <taxon>Oculimacula</taxon>
    </lineage>
</organism>
<dbReference type="PANTHER" id="PTHR24148">
    <property type="entry name" value="ANKYRIN REPEAT DOMAIN-CONTAINING PROTEIN 39 HOMOLOG-RELATED"/>
    <property type="match status" value="1"/>
</dbReference>
<dbReference type="Proteomes" id="UP001595075">
    <property type="component" value="Unassembled WGS sequence"/>
</dbReference>
<accession>A0ABR4CKQ4</accession>
<dbReference type="PANTHER" id="PTHR24148:SF64">
    <property type="entry name" value="HETEROKARYON INCOMPATIBILITY DOMAIN-CONTAINING PROTEIN"/>
    <property type="match status" value="1"/>
</dbReference>
<reference evidence="2 3" key="1">
    <citation type="journal article" date="2024" name="Commun. Biol.">
        <title>Comparative genomic analysis of thermophilic fungi reveals convergent evolutionary adaptations and gene losses.</title>
        <authorList>
            <person name="Steindorff A.S."/>
            <person name="Aguilar-Pontes M.V."/>
            <person name="Robinson A.J."/>
            <person name="Andreopoulos B."/>
            <person name="LaButti K."/>
            <person name="Kuo A."/>
            <person name="Mondo S."/>
            <person name="Riley R."/>
            <person name="Otillar R."/>
            <person name="Haridas S."/>
            <person name="Lipzen A."/>
            <person name="Grimwood J."/>
            <person name="Schmutz J."/>
            <person name="Clum A."/>
            <person name="Reid I.D."/>
            <person name="Moisan M.C."/>
            <person name="Butler G."/>
            <person name="Nguyen T.T.M."/>
            <person name="Dewar K."/>
            <person name="Conant G."/>
            <person name="Drula E."/>
            <person name="Henrissat B."/>
            <person name="Hansel C."/>
            <person name="Singer S."/>
            <person name="Hutchinson M.I."/>
            <person name="de Vries R.P."/>
            <person name="Natvig D.O."/>
            <person name="Powell A.J."/>
            <person name="Tsang A."/>
            <person name="Grigoriev I.V."/>
        </authorList>
    </citation>
    <scope>NUCLEOTIDE SEQUENCE [LARGE SCALE GENOMIC DNA]</scope>
    <source>
        <strain evidence="2 3">CBS 494.80</strain>
    </source>
</reference>
<keyword evidence="1" id="KW-0812">Transmembrane</keyword>